<dbReference type="GeneID" id="86879361"/>
<protein>
    <submittedName>
        <fullName evidence="2">Cytoplasmic protein</fullName>
    </submittedName>
</protein>
<evidence type="ECO:0000313" key="4">
    <source>
        <dbReference type="Proteomes" id="UP001277561"/>
    </source>
</evidence>
<comment type="caution">
    <text evidence="2">The sequence shown here is derived from an EMBL/GenBank/DDBJ whole genome shotgun (WGS) entry which is preliminary data.</text>
</comment>
<gene>
    <name evidence="2" type="ORF">CPJ18_08395</name>
    <name evidence="1" type="ORF">RMS29_00475</name>
</gene>
<proteinExistence type="predicted"/>
<sequence>MSDAQDIVAAQRHSICNREELQRSALAGCFHCLEIYPSAKILEWIHETHDEKCFSAMCPMCGIDAVVGDASGYSIANPQFLERMKHIWFDNKSPIVD</sequence>
<dbReference type="Proteomes" id="UP000237447">
    <property type="component" value="Unassembled WGS sequence"/>
</dbReference>
<dbReference type="Proteomes" id="UP001277561">
    <property type="component" value="Unassembled WGS sequence"/>
</dbReference>
<dbReference type="EMBL" id="NXEJ01000004">
    <property type="protein sequence ID" value="POO52321.1"/>
    <property type="molecule type" value="Genomic_DNA"/>
</dbReference>
<dbReference type="RefSeq" id="WP_103657715.1">
    <property type="nucleotide sequence ID" value="NZ_CP192764.1"/>
</dbReference>
<name>A0AAE5VPW9_9HYPH</name>
<keyword evidence="4" id="KW-1185">Reference proteome</keyword>
<organism evidence="2 3">
    <name type="scientific">Agrobacterium rosae</name>
    <dbReference type="NCBI Taxonomy" id="1972867"/>
    <lineage>
        <taxon>Bacteria</taxon>
        <taxon>Pseudomonadati</taxon>
        <taxon>Pseudomonadota</taxon>
        <taxon>Alphaproteobacteria</taxon>
        <taxon>Hyphomicrobiales</taxon>
        <taxon>Rhizobiaceae</taxon>
        <taxon>Rhizobium/Agrobacterium group</taxon>
        <taxon>Agrobacterium</taxon>
    </lineage>
</organism>
<dbReference type="AlphaFoldDB" id="A0AAE5VPW9"/>
<reference evidence="1 4" key="2">
    <citation type="journal article" date="2023" name="Phytobiomes J">
        <title>Deciphering the key players within the bacterial microbiota associated with aerial crown gall tumors on rhododendron: Insights into the gallobiome.</title>
        <authorList>
            <person name="Kuzmanovic N."/>
            <person name="Nesme J."/>
            <person name="Wolf J."/>
            <person name="Neumann-Schaal M."/>
            <person name="Petersen J."/>
            <person name="Fernandez-Gnecco G."/>
            <person name="Sproeer C."/>
            <person name="Bunk B."/>
            <person name="Overmann J."/>
            <person name="Sorensen S.J."/>
            <person name="Idczak E."/>
            <person name="Smalla K."/>
        </authorList>
    </citation>
    <scope>NUCLEOTIDE SEQUENCE [LARGE SCALE GENOMIC DNA]</scope>
    <source>
        <strain evidence="1">Rho-14.1</strain>
        <strain evidence="4">rho-14.1</strain>
    </source>
</reference>
<dbReference type="EMBL" id="JAVRAD010000001">
    <property type="protein sequence ID" value="MDX8327686.1"/>
    <property type="molecule type" value="Genomic_DNA"/>
</dbReference>
<evidence type="ECO:0000313" key="2">
    <source>
        <dbReference type="EMBL" id="POO52321.1"/>
    </source>
</evidence>
<evidence type="ECO:0000313" key="1">
    <source>
        <dbReference type="EMBL" id="MDX8327686.1"/>
    </source>
</evidence>
<evidence type="ECO:0000313" key="3">
    <source>
        <dbReference type="Proteomes" id="UP000237447"/>
    </source>
</evidence>
<accession>A0AAE5VPW9</accession>
<reference evidence="2 3" key="1">
    <citation type="journal article" date="2018" name="Syst. Appl. Microbiol.">
        <title>Agrobacterium rosae sp. nov., isolated from galls on different agricultural crops.</title>
        <authorList>
            <person name="Kuzmanovic N."/>
            <person name="Pulawska J."/>
            <person name="Smalla K."/>
            <person name="Nesme X."/>
        </authorList>
    </citation>
    <scope>NUCLEOTIDE SEQUENCE [LARGE SCALE GENOMIC DNA]</scope>
    <source>
        <strain evidence="2 3">NCPPB 1650</strain>
    </source>
</reference>